<dbReference type="AlphaFoldDB" id="A0A6V7W3V0"/>
<feature type="signal peptide" evidence="2">
    <location>
        <begin position="1"/>
        <end position="21"/>
    </location>
</feature>
<feature type="region of interest" description="Disordered" evidence="1">
    <location>
        <begin position="24"/>
        <end position="64"/>
    </location>
</feature>
<protein>
    <submittedName>
        <fullName evidence="3">Uncharacterized protein</fullName>
    </submittedName>
</protein>
<name>A0A6V7W3V0_MELEN</name>
<evidence type="ECO:0000313" key="3">
    <source>
        <dbReference type="EMBL" id="CAD2181061.1"/>
    </source>
</evidence>
<reference evidence="3 4" key="1">
    <citation type="submission" date="2020-08" db="EMBL/GenBank/DDBJ databases">
        <authorList>
            <person name="Koutsovoulos G."/>
            <person name="Danchin GJ E."/>
        </authorList>
    </citation>
    <scope>NUCLEOTIDE SEQUENCE [LARGE SCALE GENOMIC DNA]</scope>
</reference>
<gene>
    <name evidence="3" type="ORF">MENT_LOCUS33186</name>
</gene>
<keyword evidence="2" id="KW-0732">Signal</keyword>
<evidence type="ECO:0000313" key="4">
    <source>
        <dbReference type="Proteomes" id="UP000580250"/>
    </source>
</evidence>
<accession>A0A6V7W3V0</accession>
<sequence length="92" mass="10279">MSKTFIVFVIFTIVFVECCVGAREKQKPKSTNDNGAAEIAKNASKHATKNPPTKGSKKERDPLYVYTDKNLSTYKDPRVNLYEDDSCVSDGK</sequence>
<comment type="caution">
    <text evidence="3">The sequence shown here is derived from an EMBL/GenBank/DDBJ whole genome shotgun (WGS) entry which is preliminary data.</text>
</comment>
<feature type="chain" id="PRO_5027950205" evidence="2">
    <location>
        <begin position="22"/>
        <end position="92"/>
    </location>
</feature>
<evidence type="ECO:0000256" key="1">
    <source>
        <dbReference type="SAM" id="MobiDB-lite"/>
    </source>
</evidence>
<dbReference type="Proteomes" id="UP000580250">
    <property type="component" value="Unassembled WGS sequence"/>
</dbReference>
<proteinExistence type="predicted"/>
<organism evidence="3 4">
    <name type="scientific">Meloidogyne enterolobii</name>
    <name type="common">Root-knot nematode worm</name>
    <name type="synonym">Meloidogyne mayaguensis</name>
    <dbReference type="NCBI Taxonomy" id="390850"/>
    <lineage>
        <taxon>Eukaryota</taxon>
        <taxon>Metazoa</taxon>
        <taxon>Ecdysozoa</taxon>
        <taxon>Nematoda</taxon>
        <taxon>Chromadorea</taxon>
        <taxon>Rhabditida</taxon>
        <taxon>Tylenchina</taxon>
        <taxon>Tylenchomorpha</taxon>
        <taxon>Tylenchoidea</taxon>
        <taxon>Meloidogynidae</taxon>
        <taxon>Meloidogyninae</taxon>
        <taxon>Meloidogyne</taxon>
    </lineage>
</organism>
<dbReference type="EMBL" id="CAJEWN010000389">
    <property type="protein sequence ID" value="CAD2181061.1"/>
    <property type="molecule type" value="Genomic_DNA"/>
</dbReference>
<evidence type="ECO:0000256" key="2">
    <source>
        <dbReference type="SAM" id="SignalP"/>
    </source>
</evidence>